<dbReference type="EMBL" id="JAMQOM010000002">
    <property type="protein sequence ID" value="MDS0220891.1"/>
    <property type="molecule type" value="Genomic_DNA"/>
</dbReference>
<proteinExistence type="predicted"/>
<accession>A0AAE4EY63</accession>
<sequence>MTRRSKRELERAVDDLDGEDGSYGLQDLFWASLKDYYDGSLTPGERRLLKAPEEQLSPAAKTHAETLEFENMEAGDA</sequence>
<dbReference type="AlphaFoldDB" id="A0AAE4EY63"/>
<protein>
    <submittedName>
        <fullName evidence="2">Uncharacterized protein</fullName>
    </submittedName>
</protein>
<reference evidence="2 3" key="1">
    <citation type="submission" date="2022-06" db="EMBL/GenBank/DDBJ databases">
        <title>Haloarcula sp. a new haloarchaeum isolate from saline soil.</title>
        <authorList>
            <person name="Strakova D."/>
            <person name="Galisteo C."/>
            <person name="Sanchez-Porro C."/>
            <person name="Ventosa A."/>
        </authorList>
    </citation>
    <scope>NUCLEOTIDE SEQUENCE [LARGE SCALE GENOMIC DNA]</scope>
    <source>
        <strain evidence="2 3">S1AR25-5A</strain>
    </source>
</reference>
<name>A0AAE4EY63_9EURY</name>
<keyword evidence="3" id="KW-1185">Reference proteome</keyword>
<evidence type="ECO:0000313" key="3">
    <source>
        <dbReference type="Proteomes" id="UP001253439"/>
    </source>
</evidence>
<gene>
    <name evidence="2" type="ORF">NDI54_05920</name>
</gene>
<comment type="caution">
    <text evidence="2">The sequence shown here is derived from an EMBL/GenBank/DDBJ whole genome shotgun (WGS) entry which is preliminary data.</text>
</comment>
<dbReference type="RefSeq" id="WP_310895558.1">
    <property type="nucleotide sequence ID" value="NZ_JAMQOM010000002.1"/>
</dbReference>
<evidence type="ECO:0000313" key="2">
    <source>
        <dbReference type="EMBL" id="MDS0220891.1"/>
    </source>
</evidence>
<dbReference type="Proteomes" id="UP001253439">
    <property type="component" value="Unassembled WGS sequence"/>
</dbReference>
<evidence type="ECO:0000256" key="1">
    <source>
        <dbReference type="SAM" id="MobiDB-lite"/>
    </source>
</evidence>
<feature type="compositionally biased region" description="Acidic residues" evidence="1">
    <location>
        <begin position="67"/>
        <end position="77"/>
    </location>
</feature>
<organism evidence="2 3">
    <name type="scientific">Haloarcula terrestris</name>
    <dbReference type="NCBI Taxonomy" id="2950533"/>
    <lineage>
        <taxon>Archaea</taxon>
        <taxon>Methanobacteriati</taxon>
        <taxon>Methanobacteriota</taxon>
        <taxon>Stenosarchaea group</taxon>
        <taxon>Halobacteria</taxon>
        <taxon>Halobacteriales</taxon>
        <taxon>Haloarculaceae</taxon>
        <taxon>Haloarcula</taxon>
    </lineage>
</organism>
<feature type="region of interest" description="Disordered" evidence="1">
    <location>
        <begin position="58"/>
        <end position="77"/>
    </location>
</feature>